<evidence type="ECO:0000313" key="4">
    <source>
        <dbReference type="Proteomes" id="UP000198881"/>
    </source>
</evidence>
<evidence type="ECO:0000259" key="2">
    <source>
        <dbReference type="Pfam" id="PF01425"/>
    </source>
</evidence>
<dbReference type="Proteomes" id="UP000198881">
    <property type="component" value="Unassembled WGS sequence"/>
</dbReference>
<dbReference type="SUPFAM" id="SSF75304">
    <property type="entry name" value="Amidase signature (AS) enzymes"/>
    <property type="match status" value="1"/>
</dbReference>
<keyword evidence="4" id="KW-1185">Reference proteome</keyword>
<dbReference type="InterPro" id="IPR020556">
    <property type="entry name" value="Amidase_CS"/>
</dbReference>
<feature type="domain" description="Amidase" evidence="2">
    <location>
        <begin position="29"/>
        <end position="464"/>
    </location>
</feature>
<sequence>MAAPLDLTRLTAAQLTAALATGEVSAQEAVDHVLAVTDRENPRLGAFLSVAPELARQRAAALDERFAQDGPTGRLHGLPTAFKDLTDVAGMRTTFGSRIAQDAEPADQDDALAATVHGAGAVSVGKTNVPEFGLPCHTENLIAPPTRNPLDPARTAGGSSGGAASAVASGMLPAAPGNDGGGSVRIPAAACGLVGVKPGRNVVPADRQGAQMTAQLGGPEVGSVRNLTCSGPLARTVADAGLLLDAMMGAPWSGPGDRGPMQTAAERADAGQLTVGVSTVSPFAPDLEITLAPAALQAVTAAGAALARGGHEVAELGVRYGADYHAMFRTVWTSGLSRVPLPEEAVPLLGPLAQHFMELIQGYSETQVDDAVSGLEAWAAEARRQLGAADVVLTPVLAFAPPKIGAFTSLQPAEDYELQCRFTPYTSMVNVMGLPAVSVPVLRDAEGLSWSVQLIGREGSEVQLMALAGQLERLLSGQG</sequence>
<dbReference type="PANTHER" id="PTHR11895:SF7">
    <property type="entry name" value="GLUTAMYL-TRNA(GLN) AMIDOTRANSFERASE SUBUNIT A, MITOCHONDRIAL"/>
    <property type="match status" value="1"/>
</dbReference>
<dbReference type="PANTHER" id="PTHR11895">
    <property type="entry name" value="TRANSAMIDASE"/>
    <property type="match status" value="1"/>
</dbReference>
<gene>
    <name evidence="3" type="ORF">SAMN04487966_110114</name>
</gene>
<comment type="similarity">
    <text evidence="1">Belongs to the amidase family.</text>
</comment>
<dbReference type="InterPro" id="IPR023631">
    <property type="entry name" value="Amidase_dom"/>
</dbReference>
<dbReference type="Pfam" id="PF01425">
    <property type="entry name" value="Amidase"/>
    <property type="match status" value="1"/>
</dbReference>
<evidence type="ECO:0000313" key="3">
    <source>
        <dbReference type="EMBL" id="SFV24335.1"/>
    </source>
</evidence>
<dbReference type="InterPro" id="IPR000120">
    <property type="entry name" value="Amidase"/>
</dbReference>
<dbReference type="RefSeq" id="WP_091698814.1">
    <property type="nucleotide sequence ID" value="NZ_FPCG01000010.1"/>
</dbReference>
<organism evidence="3 4">
    <name type="scientific">Micrococcus terreus</name>
    <dbReference type="NCBI Taxonomy" id="574650"/>
    <lineage>
        <taxon>Bacteria</taxon>
        <taxon>Bacillati</taxon>
        <taxon>Actinomycetota</taxon>
        <taxon>Actinomycetes</taxon>
        <taxon>Micrococcales</taxon>
        <taxon>Micrococcaceae</taxon>
        <taxon>Micrococcus</taxon>
    </lineage>
</organism>
<dbReference type="PROSITE" id="PS00571">
    <property type="entry name" value="AMIDASES"/>
    <property type="match status" value="1"/>
</dbReference>
<reference evidence="3 4" key="1">
    <citation type="submission" date="2016-10" db="EMBL/GenBank/DDBJ databases">
        <authorList>
            <person name="de Groot N.N."/>
        </authorList>
    </citation>
    <scope>NUCLEOTIDE SEQUENCE [LARGE SCALE GENOMIC DNA]</scope>
    <source>
        <strain evidence="3 4">CGMCC 1.7054</strain>
    </source>
</reference>
<accession>A0A1I7MQX4</accession>
<dbReference type="STRING" id="574650.SAMN04487966_110114"/>
<evidence type="ECO:0000256" key="1">
    <source>
        <dbReference type="ARBA" id="ARBA00009199"/>
    </source>
</evidence>
<name>A0A1I7MQX4_9MICC</name>
<dbReference type="OrthoDB" id="5175573at2"/>
<protein>
    <submittedName>
        <fullName evidence="3">Amidase</fullName>
    </submittedName>
</protein>
<dbReference type="InterPro" id="IPR036928">
    <property type="entry name" value="AS_sf"/>
</dbReference>
<proteinExistence type="inferred from homology"/>
<dbReference type="Gene3D" id="3.90.1300.10">
    <property type="entry name" value="Amidase signature (AS) domain"/>
    <property type="match status" value="1"/>
</dbReference>
<dbReference type="AlphaFoldDB" id="A0A1I7MQX4"/>
<dbReference type="GO" id="GO:0003824">
    <property type="term" value="F:catalytic activity"/>
    <property type="evidence" value="ECO:0007669"/>
    <property type="project" value="InterPro"/>
</dbReference>
<dbReference type="EMBL" id="FPCG01000010">
    <property type="protein sequence ID" value="SFV24335.1"/>
    <property type="molecule type" value="Genomic_DNA"/>
</dbReference>